<dbReference type="PROSITE" id="PS50883">
    <property type="entry name" value="EAL"/>
    <property type="match status" value="1"/>
</dbReference>
<protein>
    <recommendedName>
        <fullName evidence="2">EAL domain-containing protein</fullName>
    </recommendedName>
</protein>
<dbReference type="InterPro" id="IPR001633">
    <property type="entry name" value="EAL_dom"/>
</dbReference>
<dbReference type="RefSeq" id="WP_344966859.1">
    <property type="nucleotide sequence ID" value="NZ_BAABDD010000002.1"/>
</dbReference>
<dbReference type="Gene3D" id="3.20.20.450">
    <property type="entry name" value="EAL domain"/>
    <property type="match status" value="1"/>
</dbReference>
<sequence length="391" mass="42087">MSPQQDFLQSGERSGTALATVNAPSDEPKDGAPPFHPIVDLDSGEVLAIEVERPVEGGSVSSDPETDAEVVSRLVRRVAAYQTSLPLVLPIAASTLLSGLGPLALVEKTVRRMGRRPREITLVIDTDLRTLPREQLLQSLGQVRELGFRFAFGTGQIAPDLLLETNPFLFRIDASLVAGIPDDTRRSAVVEGLARMGCGSGIFPLASGVDTSAQLNRLRQVGVRLAQGPLFAGPEWLPGDRVNPLPAPPMLDGGMATDTSTTVAEYMVPPFTMAADAKCEDVLDSFTENTALNSIILLDHRDRPVGSVDRSRFLLAITGPYGHALHAKRPARRLADEPRTIARQMPALAALRVAGVDQSRERIYDDLIAVNEFGQCIGVVHVSDLIRGLSR</sequence>
<accession>A0ABP7EZW4</accession>
<dbReference type="SUPFAM" id="SSF141868">
    <property type="entry name" value="EAL domain-like"/>
    <property type="match status" value="1"/>
</dbReference>
<dbReference type="SMART" id="SM00052">
    <property type="entry name" value="EAL"/>
    <property type="match status" value="1"/>
</dbReference>
<dbReference type="CDD" id="cd01948">
    <property type="entry name" value="EAL"/>
    <property type="match status" value="1"/>
</dbReference>
<feature type="domain" description="EAL" evidence="2">
    <location>
        <begin position="1"/>
        <end position="248"/>
    </location>
</feature>
<feature type="region of interest" description="Disordered" evidence="1">
    <location>
        <begin position="1"/>
        <end position="39"/>
    </location>
</feature>
<dbReference type="InterPro" id="IPR050706">
    <property type="entry name" value="Cyclic-di-GMP_PDE-like"/>
</dbReference>
<gene>
    <name evidence="3" type="ORF">GCM10022402_05170</name>
</gene>
<evidence type="ECO:0000256" key="1">
    <source>
        <dbReference type="SAM" id="MobiDB-lite"/>
    </source>
</evidence>
<name>A0ABP7EZW4_9ACTN</name>
<dbReference type="InterPro" id="IPR046342">
    <property type="entry name" value="CBS_dom_sf"/>
</dbReference>
<proteinExistence type="predicted"/>
<comment type="caution">
    <text evidence="3">The sequence shown here is derived from an EMBL/GenBank/DDBJ whole genome shotgun (WGS) entry which is preliminary data.</text>
</comment>
<organism evidence="3 4">
    <name type="scientific">Salinactinospora qingdaonensis</name>
    <dbReference type="NCBI Taxonomy" id="702744"/>
    <lineage>
        <taxon>Bacteria</taxon>
        <taxon>Bacillati</taxon>
        <taxon>Actinomycetota</taxon>
        <taxon>Actinomycetes</taxon>
        <taxon>Streptosporangiales</taxon>
        <taxon>Nocardiopsidaceae</taxon>
        <taxon>Salinactinospora</taxon>
    </lineage>
</organism>
<evidence type="ECO:0000313" key="3">
    <source>
        <dbReference type="EMBL" id="GAA3727475.1"/>
    </source>
</evidence>
<dbReference type="Pfam" id="PF00563">
    <property type="entry name" value="EAL"/>
    <property type="match status" value="1"/>
</dbReference>
<dbReference type="SUPFAM" id="SSF54631">
    <property type="entry name" value="CBS-domain pair"/>
    <property type="match status" value="1"/>
</dbReference>
<dbReference type="EMBL" id="BAABDD010000002">
    <property type="protein sequence ID" value="GAA3727475.1"/>
    <property type="molecule type" value="Genomic_DNA"/>
</dbReference>
<evidence type="ECO:0000259" key="2">
    <source>
        <dbReference type="PROSITE" id="PS50883"/>
    </source>
</evidence>
<dbReference type="PANTHER" id="PTHR33121">
    <property type="entry name" value="CYCLIC DI-GMP PHOSPHODIESTERASE PDEF"/>
    <property type="match status" value="1"/>
</dbReference>
<keyword evidence="4" id="KW-1185">Reference proteome</keyword>
<dbReference type="PANTHER" id="PTHR33121:SF70">
    <property type="entry name" value="SIGNALING PROTEIN YKOW"/>
    <property type="match status" value="1"/>
</dbReference>
<feature type="compositionally biased region" description="Polar residues" evidence="1">
    <location>
        <begin position="1"/>
        <end position="23"/>
    </location>
</feature>
<dbReference type="Proteomes" id="UP001500908">
    <property type="component" value="Unassembled WGS sequence"/>
</dbReference>
<reference evidence="4" key="1">
    <citation type="journal article" date="2019" name="Int. J. Syst. Evol. Microbiol.">
        <title>The Global Catalogue of Microorganisms (GCM) 10K type strain sequencing project: providing services to taxonomists for standard genome sequencing and annotation.</title>
        <authorList>
            <consortium name="The Broad Institute Genomics Platform"/>
            <consortium name="The Broad Institute Genome Sequencing Center for Infectious Disease"/>
            <person name="Wu L."/>
            <person name="Ma J."/>
        </authorList>
    </citation>
    <scope>NUCLEOTIDE SEQUENCE [LARGE SCALE GENOMIC DNA]</scope>
    <source>
        <strain evidence="4">JCM 17137</strain>
    </source>
</reference>
<evidence type="ECO:0000313" key="4">
    <source>
        <dbReference type="Proteomes" id="UP001500908"/>
    </source>
</evidence>
<dbReference type="InterPro" id="IPR035919">
    <property type="entry name" value="EAL_sf"/>
</dbReference>